<dbReference type="GO" id="GO:0051539">
    <property type="term" value="F:4 iron, 4 sulfur cluster binding"/>
    <property type="evidence" value="ECO:0007669"/>
    <property type="project" value="TreeGrafter"/>
</dbReference>
<evidence type="ECO:0000256" key="1">
    <source>
        <dbReference type="ARBA" id="ARBA00022723"/>
    </source>
</evidence>
<dbReference type="InterPro" id="IPR001030">
    <property type="entry name" value="Acoase/IPM_deHydtase_lsu_aba"/>
</dbReference>
<dbReference type="EMBL" id="JAANER010000004">
    <property type="protein sequence ID" value="KAG9190788.1"/>
    <property type="molecule type" value="Genomic_DNA"/>
</dbReference>
<dbReference type="SUPFAM" id="SSF53732">
    <property type="entry name" value="Aconitase iron-sulfur domain"/>
    <property type="match status" value="1"/>
</dbReference>
<dbReference type="GO" id="GO:0003994">
    <property type="term" value="F:aconitate hydratase activity"/>
    <property type="evidence" value="ECO:0007669"/>
    <property type="project" value="TreeGrafter"/>
</dbReference>
<keyword evidence="6" id="KW-1185">Reference proteome</keyword>
<dbReference type="Proteomes" id="UP001199106">
    <property type="component" value="Unassembled WGS sequence"/>
</dbReference>
<dbReference type="Gene3D" id="3.30.499.10">
    <property type="entry name" value="Aconitase, domain 3"/>
    <property type="match status" value="1"/>
</dbReference>
<evidence type="ECO:0000259" key="4">
    <source>
        <dbReference type="Pfam" id="PF00330"/>
    </source>
</evidence>
<evidence type="ECO:0000256" key="3">
    <source>
        <dbReference type="ARBA" id="ARBA00023014"/>
    </source>
</evidence>
<evidence type="ECO:0000256" key="2">
    <source>
        <dbReference type="ARBA" id="ARBA00023004"/>
    </source>
</evidence>
<dbReference type="GO" id="GO:0006099">
    <property type="term" value="P:tricarboxylic acid cycle"/>
    <property type="evidence" value="ECO:0007669"/>
    <property type="project" value="TreeGrafter"/>
</dbReference>
<accession>A0AAD4IA20</accession>
<dbReference type="GO" id="GO:0046872">
    <property type="term" value="F:metal ion binding"/>
    <property type="evidence" value="ECO:0007669"/>
    <property type="project" value="UniProtKB-KW"/>
</dbReference>
<reference evidence="5" key="1">
    <citation type="submission" date="2021-07" db="EMBL/GenBank/DDBJ databases">
        <title>Genome Resource of American Ginseng Black Spot Pathogen Alternaria panax.</title>
        <authorList>
            <person name="Qiu C."/>
            <person name="Wang W."/>
            <person name="Liu Z."/>
        </authorList>
    </citation>
    <scope>NUCLEOTIDE SEQUENCE</scope>
    <source>
        <strain evidence="5">BNCC115425</strain>
    </source>
</reference>
<evidence type="ECO:0000313" key="6">
    <source>
        <dbReference type="Proteomes" id="UP001199106"/>
    </source>
</evidence>
<proteinExistence type="predicted"/>
<sequence>MPNSGGMSMLGIGVGGSDAVDAMAGMPWELMCPHVAGVRLTGRLYGWASTKDIICKLAGIPSVFGRKGKVLEFFDPGTKTLGATAMATVCNMSAEIRSTSCVFSYTEATYRYLSEKEREGIAYFANGYNDVLLTADEGSEKY</sequence>
<dbReference type="InterPro" id="IPR050926">
    <property type="entry name" value="Aconitase/IPM_isomerase"/>
</dbReference>
<organism evidence="5 6">
    <name type="scientific">Alternaria panax</name>
    <dbReference type="NCBI Taxonomy" id="48097"/>
    <lineage>
        <taxon>Eukaryota</taxon>
        <taxon>Fungi</taxon>
        <taxon>Dikarya</taxon>
        <taxon>Ascomycota</taxon>
        <taxon>Pezizomycotina</taxon>
        <taxon>Dothideomycetes</taxon>
        <taxon>Pleosporomycetidae</taxon>
        <taxon>Pleosporales</taxon>
        <taxon>Pleosporineae</taxon>
        <taxon>Pleosporaceae</taxon>
        <taxon>Alternaria</taxon>
        <taxon>Alternaria sect. Panax</taxon>
    </lineage>
</organism>
<gene>
    <name evidence="5" type="ORF">G6011_08876</name>
</gene>
<dbReference type="PANTHER" id="PTHR43160">
    <property type="entry name" value="ACONITATE HYDRATASE B"/>
    <property type="match status" value="1"/>
</dbReference>
<dbReference type="InterPro" id="IPR015931">
    <property type="entry name" value="Acnase/IPM_dHydase_lsu_aba_1/3"/>
</dbReference>
<dbReference type="GO" id="GO:0005739">
    <property type="term" value="C:mitochondrion"/>
    <property type="evidence" value="ECO:0007669"/>
    <property type="project" value="TreeGrafter"/>
</dbReference>
<dbReference type="InterPro" id="IPR036008">
    <property type="entry name" value="Aconitase_4Fe-4S_dom"/>
</dbReference>
<keyword evidence="2" id="KW-0408">Iron</keyword>
<keyword evidence="3" id="KW-0411">Iron-sulfur</keyword>
<dbReference type="Pfam" id="PF00330">
    <property type="entry name" value="Aconitase"/>
    <property type="match status" value="1"/>
</dbReference>
<dbReference type="PRINTS" id="PR00415">
    <property type="entry name" value="ACONITASE"/>
</dbReference>
<name>A0AAD4IA20_9PLEO</name>
<dbReference type="GO" id="GO:0005829">
    <property type="term" value="C:cytosol"/>
    <property type="evidence" value="ECO:0007669"/>
    <property type="project" value="TreeGrafter"/>
</dbReference>
<protein>
    <recommendedName>
        <fullName evidence="4">Aconitase/3-isopropylmalate dehydratase large subunit alpha/beta/alpha domain-containing protein</fullName>
    </recommendedName>
</protein>
<dbReference type="PANTHER" id="PTHR43160:SF3">
    <property type="entry name" value="ACONITATE HYDRATASE, MITOCHONDRIAL"/>
    <property type="match status" value="1"/>
</dbReference>
<evidence type="ECO:0000313" key="5">
    <source>
        <dbReference type="EMBL" id="KAG9190788.1"/>
    </source>
</evidence>
<comment type="caution">
    <text evidence="5">The sequence shown here is derived from an EMBL/GenBank/DDBJ whole genome shotgun (WGS) entry which is preliminary data.</text>
</comment>
<dbReference type="AlphaFoldDB" id="A0AAD4IA20"/>
<feature type="domain" description="Aconitase/3-isopropylmalate dehydratase large subunit alpha/beta/alpha" evidence="4">
    <location>
        <begin position="2"/>
        <end position="122"/>
    </location>
</feature>
<keyword evidence="1" id="KW-0479">Metal-binding</keyword>